<evidence type="ECO:0008006" key="6">
    <source>
        <dbReference type="Google" id="ProtNLM"/>
    </source>
</evidence>
<protein>
    <recommendedName>
        <fullName evidence="6">Dolichyl-phosphate-mannose-protein mannosyltransferase</fullName>
    </recommendedName>
</protein>
<name>A0A1G6UHK1_9EURY</name>
<feature type="transmembrane region" description="Helical" evidence="1">
    <location>
        <begin position="410"/>
        <end position="434"/>
    </location>
</feature>
<feature type="transmembrane region" description="Helical" evidence="1">
    <location>
        <begin position="176"/>
        <end position="192"/>
    </location>
</feature>
<evidence type="ECO:0000313" key="4">
    <source>
        <dbReference type="Proteomes" id="UP000199320"/>
    </source>
</evidence>
<dbReference type="Proteomes" id="UP000199320">
    <property type="component" value="Unassembled WGS sequence"/>
</dbReference>
<feature type="transmembrane region" description="Helical" evidence="1">
    <location>
        <begin position="76"/>
        <end position="94"/>
    </location>
</feature>
<dbReference type="Proteomes" id="UP000324021">
    <property type="component" value="Unassembled WGS sequence"/>
</dbReference>
<evidence type="ECO:0000256" key="1">
    <source>
        <dbReference type="SAM" id="Phobius"/>
    </source>
</evidence>
<dbReference type="EMBL" id="FOIC01000021">
    <property type="protein sequence ID" value="SET97060.1"/>
    <property type="molecule type" value="Genomic_DNA"/>
</dbReference>
<proteinExistence type="predicted"/>
<dbReference type="RefSeq" id="WP_092934629.1">
    <property type="nucleotide sequence ID" value="NZ_FMZP01000021.1"/>
</dbReference>
<accession>A0A1G6UHK1</accession>
<dbReference type="AlphaFoldDB" id="A0A1G6UHK1"/>
<feature type="transmembrane region" description="Helical" evidence="1">
    <location>
        <begin position="48"/>
        <end position="69"/>
    </location>
</feature>
<feature type="transmembrane region" description="Helical" evidence="1">
    <location>
        <begin position="145"/>
        <end position="164"/>
    </location>
</feature>
<gene>
    <name evidence="3" type="ORF">SAMN04488694_12137</name>
    <name evidence="2" type="ORF">SAMN05192552_102133</name>
</gene>
<organism evidence="2 5">
    <name type="scientific">Natrinema hispanicum</name>
    <dbReference type="NCBI Taxonomy" id="392421"/>
    <lineage>
        <taxon>Archaea</taxon>
        <taxon>Methanobacteriati</taxon>
        <taxon>Methanobacteriota</taxon>
        <taxon>Stenosarchaea group</taxon>
        <taxon>Halobacteria</taxon>
        <taxon>Halobacteriales</taxon>
        <taxon>Natrialbaceae</taxon>
        <taxon>Natrinema</taxon>
    </lineage>
</organism>
<evidence type="ECO:0000313" key="5">
    <source>
        <dbReference type="Proteomes" id="UP000324021"/>
    </source>
</evidence>
<evidence type="ECO:0000313" key="3">
    <source>
        <dbReference type="EMBL" id="SET97060.1"/>
    </source>
</evidence>
<sequence>MPQARSRSTLGESGLLAIGFLALSGAVFAAHSTPATGYELSLYTNTPLAFWILSGCALFVSLLVSFGATTDWYRQLGLGLGGGSLVAFVGLPILRGYRFYGAGDALTHLGWIRGIQSGSFSPIELEYPAFHTVTTILSVIFEIDLAHAALFVIVTLSSLFFLFVTLSVSVGLESPYSTVIGAFSAFLFLPITNLSTYLVPHAMSQAILFFSVTLYLLLKYVGGGAVHPLLSAIGVLFAITSITLVFYHPQLVAHLLVVFLGICVLQYLYRRYRTDHPIVDHRPIYGQTIVLLAAFLAWTTQHDFLLGSVEYAVSGALAYFIGGGSASDSIGSQSTSLAELGASATELFLKLFSPSLVFIGLTGLLMLWTIWENDGTMMRKTNGFVPYFIISLAGLTGVFALYFLGSYGNMYFRVLGLMLVLITITGSIAIVYGLTTFAREHLPAGVHGIVIVGLGFLLLISLVAVFPSPYIYSASPHVTDMSMSGHQTAFDNRDENVTFVGIRAGPNRYADAIRGELTRNQQYDGITSEEIDNGLSRQYIDDRYLIVTQADKGRELRAYQELRYSRRQLNSVGGQYGVNRVESNGEFELYYIYGMDE</sequence>
<feature type="transmembrane region" description="Helical" evidence="1">
    <location>
        <begin position="351"/>
        <end position="371"/>
    </location>
</feature>
<keyword evidence="1" id="KW-1133">Transmembrane helix</keyword>
<feature type="transmembrane region" description="Helical" evidence="1">
    <location>
        <begin position="284"/>
        <end position="301"/>
    </location>
</feature>
<keyword evidence="4" id="KW-1185">Reference proteome</keyword>
<keyword evidence="1" id="KW-0472">Membrane</keyword>
<feature type="transmembrane region" description="Helical" evidence="1">
    <location>
        <begin position="253"/>
        <end position="272"/>
    </location>
</feature>
<feature type="transmembrane region" description="Helical" evidence="1">
    <location>
        <begin position="198"/>
        <end position="217"/>
    </location>
</feature>
<dbReference type="STRING" id="392421.SAMN04488694_12137"/>
<feature type="transmembrane region" description="Helical" evidence="1">
    <location>
        <begin position="446"/>
        <end position="466"/>
    </location>
</feature>
<feature type="transmembrane region" description="Helical" evidence="1">
    <location>
        <begin position="383"/>
        <end position="404"/>
    </location>
</feature>
<dbReference type="EMBL" id="FMZP01000021">
    <property type="protein sequence ID" value="SDD40196.1"/>
    <property type="molecule type" value="Genomic_DNA"/>
</dbReference>
<feature type="transmembrane region" description="Helical" evidence="1">
    <location>
        <begin position="229"/>
        <end position="247"/>
    </location>
</feature>
<evidence type="ECO:0000313" key="2">
    <source>
        <dbReference type="EMBL" id="SDD40196.1"/>
    </source>
</evidence>
<dbReference type="OrthoDB" id="137309at2157"/>
<reference evidence="3" key="1">
    <citation type="submission" date="2016-10" db="EMBL/GenBank/DDBJ databases">
        <authorList>
            <person name="de Groot N.N."/>
        </authorList>
    </citation>
    <scope>NUCLEOTIDE SEQUENCE [LARGE SCALE GENOMIC DNA]</scope>
    <source>
        <strain evidence="3">CDM_6</strain>
    </source>
</reference>
<reference evidence="4 5" key="2">
    <citation type="submission" date="2016-10" db="EMBL/GenBank/DDBJ databases">
        <authorList>
            <person name="Varghese N."/>
            <person name="Submissions S."/>
        </authorList>
    </citation>
    <scope>NUCLEOTIDE SEQUENCE [LARGE SCALE GENOMIC DNA]</scope>
    <source>
        <strain evidence="2 5">CDM_1</strain>
        <strain evidence="4">CDM_6</strain>
    </source>
</reference>
<keyword evidence="1" id="KW-0812">Transmembrane</keyword>